<keyword evidence="5" id="KW-0833">Ubl conjugation pathway</keyword>
<dbReference type="SUPFAM" id="SSF57850">
    <property type="entry name" value="RING/U-box"/>
    <property type="match status" value="1"/>
</dbReference>
<dbReference type="PROSITE" id="PS51873">
    <property type="entry name" value="TRIAD"/>
    <property type="match status" value="1"/>
</dbReference>
<dbReference type="GO" id="GO:0008270">
    <property type="term" value="F:zinc ion binding"/>
    <property type="evidence" value="ECO:0007669"/>
    <property type="project" value="UniProtKB-KW"/>
</dbReference>
<proteinExistence type="predicted"/>
<reference evidence="9" key="1">
    <citation type="submission" date="2021-02" db="EMBL/GenBank/DDBJ databases">
        <authorList>
            <person name="Dougan E. K."/>
            <person name="Rhodes N."/>
            <person name="Thang M."/>
            <person name="Chan C."/>
        </authorList>
    </citation>
    <scope>NUCLEOTIDE SEQUENCE</scope>
</reference>
<dbReference type="Gene3D" id="1.20.120.1750">
    <property type="match status" value="1"/>
</dbReference>
<keyword evidence="4" id="KW-0863">Zinc-finger</keyword>
<evidence type="ECO:0000256" key="4">
    <source>
        <dbReference type="ARBA" id="ARBA00022771"/>
    </source>
</evidence>
<sequence>MDEGLCMICYGAIGNVDGAALEPCERESLEGPEDGEAGNACPPVHRACLSKYLIIQAEEGKFPCTCPFCLRPLSVREVHENLSPRSCRVWLRMHSLWRELRECPGPETNAKGVNTDPDLFQEVRMMQELGYKRCPACGVWIQKQEPGWLTGCDKMTCRCGGRFCYRCGAVEALCGCSLGDHDFIEQESVTADYTDLLLPWPISELFRESAVGTGHSTSTSSSSSAVCDSSSVQGEANEVPLEGRQLGADETVLHNVGAGITAPSLGTDWLSPRRPMNGNWWVHAYLDPDALPRVNTQLPLPAKMMQKSFKGFKAGKAGLKSVDVDDMFSSYLPSQVWLLAGGPQEDSAGSMGVQGRATGPEQGIPWDSRMFCAESLGQELVQKKWNGVSIIEALKFKLKEYEARYGVFDENKNRHGDKELAILQKVVEDGEVAESLQPSERATLHILQHGLRDYIDFALDELGRHARVVSTVTDEEEFAWSRQGDPTYNPCLKCSIAENAVGDDMDRTSPPKMFFDQLTRVAEFGEDAWWFTSPAPGGRAFTAAEKRAFFEERQDSEAPVASQTSWYDPSAPSERFSLV</sequence>
<gene>
    <name evidence="9" type="ORF">SNAT2548_LOCUS16954</name>
</gene>
<feature type="domain" description="RING-type" evidence="8">
    <location>
        <begin position="1"/>
        <end position="185"/>
    </location>
</feature>
<dbReference type="CDD" id="cd22584">
    <property type="entry name" value="Rcat_RBR_unk"/>
    <property type="match status" value="1"/>
</dbReference>
<dbReference type="InterPro" id="IPR002867">
    <property type="entry name" value="IBR_dom"/>
</dbReference>
<evidence type="ECO:0000256" key="3">
    <source>
        <dbReference type="ARBA" id="ARBA00022737"/>
    </source>
</evidence>
<dbReference type="Pfam" id="PF01485">
    <property type="entry name" value="IBR"/>
    <property type="match status" value="1"/>
</dbReference>
<keyword evidence="2" id="KW-0479">Metal-binding</keyword>
<feature type="region of interest" description="Disordered" evidence="7">
    <location>
        <begin position="552"/>
        <end position="579"/>
    </location>
</feature>
<comment type="caution">
    <text evidence="9">The sequence shown here is derived from an EMBL/GenBank/DDBJ whole genome shotgun (WGS) entry which is preliminary data.</text>
</comment>
<dbReference type="Proteomes" id="UP000604046">
    <property type="component" value="Unassembled WGS sequence"/>
</dbReference>
<evidence type="ECO:0000259" key="8">
    <source>
        <dbReference type="PROSITE" id="PS51873"/>
    </source>
</evidence>
<evidence type="ECO:0000256" key="2">
    <source>
        <dbReference type="ARBA" id="ARBA00022723"/>
    </source>
</evidence>
<dbReference type="OrthoDB" id="410962at2759"/>
<name>A0A812NUT4_9DINO</name>
<evidence type="ECO:0000256" key="5">
    <source>
        <dbReference type="ARBA" id="ARBA00022786"/>
    </source>
</evidence>
<keyword evidence="3" id="KW-0677">Repeat</keyword>
<evidence type="ECO:0000256" key="1">
    <source>
        <dbReference type="ARBA" id="ARBA00022679"/>
    </source>
</evidence>
<evidence type="ECO:0000313" key="9">
    <source>
        <dbReference type="EMBL" id="CAE7323628.1"/>
    </source>
</evidence>
<dbReference type="AlphaFoldDB" id="A0A812NUT4"/>
<evidence type="ECO:0000256" key="6">
    <source>
        <dbReference type="ARBA" id="ARBA00022833"/>
    </source>
</evidence>
<evidence type="ECO:0000256" key="7">
    <source>
        <dbReference type="SAM" id="MobiDB-lite"/>
    </source>
</evidence>
<accession>A0A812NUT4</accession>
<evidence type="ECO:0000313" key="10">
    <source>
        <dbReference type="Proteomes" id="UP000604046"/>
    </source>
</evidence>
<dbReference type="InterPro" id="IPR044066">
    <property type="entry name" value="TRIAD_supradom"/>
</dbReference>
<keyword evidence="1" id="KW-0808">Transferase</keyword>
<dbReference type="GO" id="GO:0016740">
    <property type="term" value="F:transferase activity"/>
    <property type="evidence" value="ECO:0007669"/>
    <property type="project" value="UniProtKB-KW"/>
</dbReference>
<dbReference type="EMBL" id="CAJNDS010002096">
    <property type="protein sequence ID" value="CAE7323628.1"/>
    <property type="molecule type" value="Genomic_DNA"/>
</dbReference>
<organism evidence="9 10">
    <name type="scientific">Symbiodinium natans</name>
    <dbReference type="NCBI Taxonomy" id="878477"/>
    <lineage>
        <taxon>Eukaryota</taxon>
        <taxon>Sar</taxon>
        <taxon>Alveolata</taxon>
        <taxon>Dinophyceae</taxon>
        <taxon>Suessiales</taxon>
        <taxon>Symbiodiniaceae</taxon>
        <taxon>Symbiodinium</taxon>
    </lineage>
</organism>
<protein>
    <recommendedName>
        <fullName evidence="8">RING-type domain-containing protein</fullName>
    </recommendedName>
</protein>
<keyword evidence="6" id="KW-0862">Zinc</keyword>
<keyword evidence="10" id="KW-1185">Reference proteome</keyword>